<sequence length="86" mass="10051">MTIKQQEVDDEKAAGGRRRREGGRRQQVVDDGSRWSTTTRKRTTRSAGVIWDGVWEEWLKLYEGIRTTLKKDVLSSHSIAFFLRQK</sequence>
<dbReference type="Proteomes" id="UP001229421">
    <property type="component" value="Unassembled WGS sequence"/>
</dbReference>
<evidence type="ECO:0000256" key="1">
    <source>
        <dbReference type="SAM" id="MobiDB-lite"/>
    </source>
</evidence>
<dbReference type="EMBL" id="JAUHHV010000008">
    <property type="protein sequence ID" value="KAK1415529.1"/>
    <property type="molecule type" value="Genomic_DNA"/>
</dbReference>
<accession>A0AAD8K4B0</accession>
<keyword evidence="3" id="KW-1185">Reference proteome</keyword>
<proteinExistence type="predicted"/>
<evidence type="ECO:0000313" key="2">
    <source>
        <dbReference type="EMBL" id="KAK1415529.1"/>
    </source>
</evidence>
<feature type="region of interest" description="Disordered" evidence="1">
    <location>
        <begin position="1"/>
        <end position="44"/>
    </location>
</feature>
<feature type="compositionally biased region" description="Basic and acidic residues" evidence="1">
    <location>
        <begin position="23"/>
        <end position="33"/>
    </location>
</feature>
<reference evidence="2" key="1">
    <citation type="journal article" date="2023" name="bioRxiv">
        <title>Improved chromosome-level genome assembly for marigold (Tagetes erecta).</title>
        <authorList>
            <person name="Jiang F."/>
            <person name="Yuan L."/>
            <person name="Wang S."/>
            <person name="Wang H."/>
            <person name="Xu D."/>
            <person name="Wang A."/>
            <person name="Fan W."/>
        </authorList>
    </citation>
    <scope>NUCLEOTIDE SEQUENCE</scope>
    <source>
        <strain evidence="2">WSJ</strain>
        <tissue evidence="2">Leaf</tissue>
    </source>
</reference>
<comment type="caution">
    <text evidence="2">The sequence shown here is derived from an EMBL/GenBank/DDBJ whole genome shotgun (WGS) entry which is preliminary data.</text>
</comment>
<protein>
    <submittedName>
        <fullName evidence="2">Uncharacterized protein</fullName>
    </submittedName>
</protein>
<name>A0AAD8K4B0_TARER</name>
<dbReference type="AlphaFoldDB" id="A0AAD8K4B0"/>
<organism evidence="2 3">
    <name type="scientific">Tagetes erecta</name>
    <name type="common">African marigold</name>
    <dbReference type="NCBI Taxonomy" id="13708"/>
    <lineage>
        <taxon>Eukaryota</taxon>
        <taxon>Viridiplantae</taxon>
        <taxon>Streptophyta</taxon>
        <taxon>Embryophyta</taxon>
        <taxon>Tracheophyta</taxon>
        <taxon>Spermatophyta</taxon>
        <taxon>Magnoliopsida</taxon>
        <taxon>eudicotyledons</taxon>
        <taxon>Gunneridae</taxon>
        <taxon>Pentapetalae</taxon>
        <taxon>asterids</taxon>
        <taxon>campanulids</taxon>
        <taxon>Asterales</taxon>
        <taxon>Asteraceae</taxon>
        <taxon>Asteroideae</taxon>
        <taxon>Heliantheae alliance</taxon>
        <taxon>Tageteae</taxon>
        <taxon>Tagetes</taxon>
    </lineage>
</organism>
<gene>
    <name evidence="2" type="ORF">QVD17_31312</name>
</gene>
<evidence type="ECO:0000313" key="3">
    <source>
        <dbReference type="Proteomes" id="UP001229421"/>
    </source>
</evidence>